<dbReference type="RefSeq" id="XP_001307451.1">
    <property type="nucleotide sequence ID" value="XM_001307450.1"/>
</dbReference>
<evidence type="ECO:0000259" key="2">
    <source>
        <dbReference type="PROSITE" id="PS50969"/>
    </source>
</evidence>
<reference evidence="3" key="1">
    <citation type="submission" date="2006-10" db="EMBL/GenBank/DDBJ databases">
        <authorList>
            <person name="Amadeo P."/>
            <person name="Zhao Q."/>
            <person name="Wortman J."/>
            <person name="Fraser-Liggett C."/>
            <person name="Carlton J."/>
        </authorList>
    </citation>
    <scope>NUCLEOTIDE SEQUENCE</scope>
    <source>
        <strain evidence="3">G3</strain>
    </source>
</reference>
<dbReference type="KEGG" id="tva:4752257"/>
<dbReference type="PROSITE" id="PS50969">
    <property type="entry name" value="FCP1"/>
    <property type="match status" value="1"/>
</dbReference>
<dbReference type="Pfam" id="PF03031">
    <property type="entry name" value="NIF"/>
    <property type="match status" value="1"/>
</dbReference>
<evidence type="ECO:0000313" key="3">
    <source>
        <dbReference type="EMBL" id="EAX94521.1"/>
    </source>
</evidence>
<evidence type="ECO:0000256" key="1">
    <source>
        <dbReference type="SAM" id="MobiDB-lite"/>
    </source>
</evidence>
<keyword evidence="4" id="KW-1185">Reference proteome</keyword>
<dbReference type="PANTHER" id="PTHR12210">
    <property type="entry name" value="DULLARD PROTEIN PHOSPHATASE"/>
    <property type="match status" value="1"/>
</dbReference>
<dbReference type="SMART" id="SM00577">
    <property type="entry name" value="CPDc"/>
    <property type="match status" value="1"/>
</dbReference>
<organism evidence="3 4">
    <name type="scientific">Trichomonas vaginalis (strain ATCC PRA-98 / G3)</name>
    <dbReference type="NCBI Taxonomy" id="412133"/>
    <lineage>
        <taxon>Eukaryota</taxon>
        <taxon>Metamonada</taxon>
        <taxon>Parabasalia</taxon>
        <taxon>Trichomonadida</taxon>
        <taxon>Trichomonadidae</taxon>
        <taxon>Trichomonas</taxon>
    </lineage>
</organism>
<dbReference type="InParanoid" id="A2FKQ9"/>
<dbReference type="OMA" id="TCVERTI"/>
<evidence type="ECO:0000313" key="4">
    <source>
        <dbReference type="Proteomes" id="UP000001542"/>
    </source>
</evidence>
<dbReference type="SMR" id="A2FKQ9"/>
<dbReference type="STRING" id="5722.A2FKQ9"/>
<dbReference type="Proteomes" id="UP000001542">
    <property type="component" value="Unassembled WGS sequence"/>
</dbReference>
<dbReference type="InterPro" id="IPR023214">
    <property type="entry name" value="HAD_sf"/>
</dbReference>
<name>A2FKQ9_TRIV3</name>
<dbReference type="FunFam" id="3.40.50.1000:FF:000200">
    <property type="entry name" value="NLI interacting factor-like phosphatase, putative"/>
    <property type="match status" value="1"/>
</dbReference>
<accession>A2FKQ9</accession>
<dbReference type="InterPro" id="IPR011948">
    <property type="entry name" value="Dullard_phosphatase"/>
</dbReference>
<feature type="compositionally biased region" description="Acidic residues" evidence="1">
    <location>
        <begin position="13"/>
        <end position="24"/>
    </location>
</feature>
<protein>
    <submittedName>
        <fullName evidence="3">NLI interacting factor-like phosphatase family protein</fullName>
    </submittedName>
</protein>
<dbReference type="InterPro" id="IPR036412">
    <property type="entry name" value="HAD-like_sf"/>
</dbReference>
<dbReference type="InterPro" id="IPR050365">
    <property type="entry name" value="TIM50"/>
</dbReference>
<dbReference type="SUPFAM" id="SSF56784">
    <property type="entry name" value="HAD-like"/>
    <property type="match status" value="1"/>
</dbReference>
<dbReference type="VEuPathDB" id="TrichDB:TVAGG3_0867020"/>
<sequence>MLIDATAQFEQEFGAEEESDDEYEYFPQNSRNNRNPRRISTDSNYRYISSSPKGTIALSSIKKSQSSFITPLNLILDLDNTLIYTSVEANSSYDFTVTIPDDSGSMVTLYITKRPHLDAFLAKISNITQPYIFTSSSEEYADQIISFLDPLGKIFVHKFFRDSCRLVKPNVYVKDISTVGTCVERTILVDDNIEAFGGHLENAVRIPPFLGDPHDRELDTLSSIVERLRTFDDVRPLLMKINSR</sequence>
<feature type="domain" description="FCP1 homology" evidence="2">
    <location>
        <begin position="67"/>
        <end position="228"/>
    </location>
</feature>
<dbReference type="NCBIfam" id="TIGR02251">
    <property type="entry name" value="HIF-SF_euk"/>
    <property type="match status" value="1"/>
</dbReference>
<dbReference type="EMBL" id="DS113853">
    <property type="protein sequence ID" value="EAX94521.1"/>
    <property type="molecule type" value="Genomic_DNA"/>
</dbReference>
<proteinExistence type="predicted"/>
<dbReference type="VEuPathDB" id="TrichDB:TVAG_219280"/>
<dbReference type="OrthoDB" id="277011at2759"/>
<dbReference type="GO" id="GO:0004721">
    <property type="term" value="F:phosphoprotein phosphatase activity"/>
    <property type="evidence" value="ECO:0000318"/>
    <property type="project" value="GO_Central"/>
</dbReference>
<reference evidence="3" key="2">
    <citation type="journal article" date="2007" name="Science">
        <title>Draft genome sequence of the sexually transmitted pathogen Trichomonas vaginalis.</title>
        <authorList>
            <person name="Carlton J.M."/>
            <person name="Hirt R.P."/>
            <person name="Silva J.C."/>
            <person name="Delcher A.L."/>
            <person name="Schatz M."/>
            <person name="Zhao Q."/>
            <person name="Wortman J.R."/>
            <person name="Bidwell S.L."/>
            <person name="Alsmark U.C.M."/>
            <person name="Besteiro S."/>
            <person name="Sicheritz-Ponten T."/>
            <person name="Noel C.J."/>
            <person name="Dacks J.B."/>
            <person name="Foster P.G."/>
            <person name="Simillion C."/>
            <person name="Van de Peer Y."/>
            <person name="Miranda-Saavedra D."/>
            <person name="Barton G.J."/>
            <person name="Westrop G.D."/>
            <person name="Mueller S."/>
            <person name="Dessi D."/>
            <person name="Fiori P.L."/>
            <person name="Ren Q."/>
            <person name="Paulsen I."/>
            <person name="Zhang H."/>
            <person name="Bastida-Corcuera F.D."/>
            <person name="Simoes-Barbosa A."/>
            <person name="Brown M.T."/>
            <person name="Hayes R.D."/>
            <person name="Mukherjee M."/>
            <person name="Okumura C.Y."/>
            <person name="Schneider R."/>
            <person name="Smith A.J."/>
            <person name="Vanacova S."/>
            <person name="Villalvazo M."/>
            <person name="Haas B.J."/>
            <person name="Pertea M."/>
            <person name="Feldblyum T.V."/>
            <person name="Utterback T.R."/>
            <person name="Shu C.L."/>
            <person name="Osoegawa K."/>
            <person name="de Jong P.J."/>
            <person name="Hrdy I."/>
            <person name="Horvathova L."/>
            <person name="Zubacova Z."/>
            <person name="Dolezal P."/>
            <person name="Malik S.B."/>
            <person name="Logsdon J.M. Jr."/>
            <person name="Henze K."/>
            <person name="Gupta A."/>
            <person name="Wang C.C."/>
            <person name="Dunne R.L."/>
            <person name="Upcroft J.A."/>
            <person name="Upcroft P."/>
            <person name="White O."/>
            <person name="Salzberg S.L."/>
            <person name="Tang P."/>
            <person name="Chiu C.-H."/>
            <person name="Lee Y.-S."/>
            <person name="Embley T.M."/>
            <person name="Coombs G.H."/>
            <person name="Mottram J.C."/>
            <person name="Tachezy J."/>
            <person name="Fraser-Liggett C.M."/>
            <person name="Johnson P.J."/>
        </authorList>
    </citation>
    <scope>NUCLEOTIDE SEQUENCE [LARGE SCALE GENOMIC DNA]</scope>
    <source>
        <strain evidence="3">G3</strain>
    </source>
</reference>
<dbReference type="eggNOG" id="KOG1605">
    <property type="taxonomic scope" value="Eukaryota"/>
</dbReference>
<dbReference type="InterPro" id="IPR004274">
    <property type="entry name" value="FCP1_dom"/>
</dbReference>
<dbReference type="AlphaFoldDB" id="A2FKQ9"/>
<dbReference type="Gene3D" id="3.40.50.1000">
    <property type="entry name" value="HAD superfamily/HAD-like"/>
    <property type="match status" value="1"/>
</dbReference>
<feature type="region of interest" description="Disordered" evidence="1">
    <location>
        <begin position="11"/>
        <end position="43"/>
    </location>
</feature>
<dbReference type="CDD" id="cd07521">
    <property type="entry name" value="HAD_FCP1-like"/>
    <property type="match status" value="1"/>
</dbReference>
<gene>
    <name evidence="3" type="ORF">TVAG_219280</name>
</gene>